<evidence type="ECO:0000256" key="2">
    <source>
        <dbReference type="SAM" id="SignalP"/>
    </source>
</evidence>
<gene>
    <name evidence="3" type="ORF">NCTC11179_00615</name>
</gene>
<feature type="transmembrane region" description="Helical" evidence="1">
    <location>
        <begin position="131"/>
        <end position="153"/>
    </location>
</feature>
<evidence type="ECO:0000256" key="1">
    <source>
        <dbReference type="SAM" id="Phobius"/>
    </source>
</evidence>
<dbReference type="EMBL" id="UGQL01000001">
    <property type="protein sequence ID" value="STZ27085.1"/>
    <property type="molecule type" value="Genomic_DNA"/>
</dbReference>
<evidence type="ECO:0000313" key="3">
    <source>
        <dbReference type="EMBL" id="STZ27085.1"/>
    </source>
</evidence>
<dbReference type="AlphaFoldDB" id="A0A378RJD4"/>
<sequence length="282" mass="33526">MTVLVQTMNKHSTTFLVTILLLFCCFAPIQAQTTEEEDCEDCPTEVAVILPATISKKVVATDSLYLLQDKSSEVYNKKFSTKYKDKYKGKQEFTYVKVEKKEGLFKRIKQAIREWYYRNFVQKVGTELNNYYYVVILRVLGFLIFGLVVYYLVKAFIQKDIYWIIKKKGKKISALEHITTEDFKTTNFELLVAEALEQQHYRLAIRLYYLWLLQRLQEQGKIIWAPEKTNADYSYELKEVSEREEFTYLSYLYNNIWYGEYELTSEDFVKAKNSFDTKLKTK</sequence>
<accession>A0A378RJD4</accession>
<feature type="signal peptide" evidence="2">
    <location>
        <begin position="1"/>
        <end position="31"/>
    </location>
</feature>
<feature type="chain" id="PRO_5016995582" description="DUF4129 domain-containing protein" evidence="2">
    <location>
        <begin position="32"/>
        <end position="282"/>
    </location>
</feature>
<protein>
    <recommendedName>
        <fullName evidence="5">DUF4129 domain-containing protein</fullName>
    </recommendedName>
</protein>
<keyword evidence="1" id="KW-1133">Transmembrane helix</keyword>
<keyword evidence="1" id="KW-0472">Membrane</keyword>
<reference evidence="3 4" key="1">
    <citation type="submission" date="2018-06" db="EMBL/GenBank/DDBJ databases">
        <authorList>
            <consortium name="Pathogen Informatics"/>
            <person name="Doyle S."/>
        </authorList>
    </citation>
    <scope>NUCLEOTIDE SEQUENCE [LARGE SCALE GENOMIC DNA]</scope>
    <source>
        <strain evidence="3 4">NCTC11179</strain>
    </source>
</reference>
<organism evidence="3 4">
    <name type="scientific">Myroides odoratus</name>
    <name type="common">Flavobacterium odoratum</name>
    <dbReference type="NCBI Taxonomy" id="256"/>
    <lineage>
        <taxon>Bacteria</taxon>
        <taxon>Pseudomonadati</taxon>
        <taxon>Bacteroidota</taxon>
        <taxon>Flavobacteriia</taxon>
        <taxon>Flavobacteriales</taxon>
        <taxon>Flavobacteriaceae</taxon>
        <taxon>Myroides</taxon>
    </lineage>
</organism>
<evidence type="ECO:0008006" key="5">
    <source>
        <dbReference type="Google" id="ProtNLM"/>
    </source>
</evidence>
<evidence type="ECO:0000313" key="4">
    <source>
        <dbReference type="Proteomes" id="UP000255024"/>
    </source>
</evidence>
<keyword evidence="1" id="KW-0812">Transmembrane</keyword>
<proteinExistence type="predicted"/>
<keyword evidence="4" id="KW-1185">Reference proteome</keyword>
<name>A0A378RJD4_MYROD</name>
<keyword evidence="2" id="KW-0732">Signal</keyword>
<dbReference type="Proteomes" id="UP000255024">
    <property type="component" value="Unassembled WGS sequence"/>
</dbReference>